<organism evidence="1 2">
    <name type="scientific">Tritrichomonas musculus</name>
    <dbReference type="NCBI Taxonomy" id="1915356"/>
    <lineage>
        <taxon>Eukaryota</taxon>
        <taxon>Metamonada</taxon>
        <taxon>Parabasalia</taxon>
        <taxon>Tritrichomonadida</taxon>
        <taxon>Tritrichomonadidae</taxon>
        <taxon>Tritrichomonas</taxon>
    </lineage>
</organism>
<dbReference type="PANTHER" id="PTHR47026:SF2">
    <property type="entry name" value="FLAGELLAR ASSOCIATED PROTEIN"/>
    <property type="match status" value="1"/>
</dbReference>
<sequence>MAFITEQHTSKPISDPIITVINEDDIRFGSPTDPVFVTPEIYPSEVKNVEKESMQDTENNDFISFVVDSLLNYDTSPNDFPPEVLDQALPLIKATKLDYVKEKNYIMADKVKKIQNEVSHAITLAHFSQQCSNQIQSILEKQMTAQNDLDLITKEWDNRYEELENQIDIKKRQLYFELNSEMQKFEMEAEYQLKNVKYKPSPQTLSIRKKEDGLVKNENYLEAEKIKRKAERLESQQGERCKSRLMSDIEFNRKSLFDKQNNQFQIIEQWAEERRKDYDKAREIEVQAALRRVQYYDKMLLNINQKGFSPNPNLGFTTINISKKEAFKATKRIDTQSLSKMTSPIKTKRKKISALCYRPAVSVNQRYRTNKAPTRSSYTRKVNSFL</sequence>
<dbReference type="EMBL" id="JAPFFF010000004">
    <property type="protein sequence ID" value="KAK8892091.1"/>
    <property type="molecule type" value="Genomic_DNA"/>
</dbReference>
<evidence type="ECO:0000313" key="1">
    <source>
        <dbReference type="EMBL" id="KAK8892091.1"/>
    </source>
</evidence>
<evidence type="ECO:0000313" key="2">
    <source>
        <dbReference type="Proteomes" id="UP001470230"/>
    </source>
</evidence>
<comment type="caution">
    <text evidence="1">The sequence shown here is derived from an EMBL/GenBank/DDBJ whole genome shotgun (WGS) entry which is preliminary data.</text>
</comment>
<protein>
    <submittedName>
        <fullName evidence="1">Uncharacterized protein</fullName>
    </submittedName>
</protein>
<reference evidence="1 2" key="1">
    <citation type="submission" date="2024-04" db="EMBL/GenBank/DDBJ databases">
        <title>Tritrichomonas musculus Genome.</title>
        <authorList>
            <person name="Alves-Ferreira E."/>
            <person name="Grigg M."/>
            <person name="Lorenzi H."/>
            <person name="Galac M."/>
        </authorList>
    </citation>
    <scope>NUCLEOTIDE SEQUENCE [LARGE SCALE GENOMIC DNA]</scope>
    <source>
        <strain evidence="1 2">EAF2021</strain>
    </source>
</reference>
<dbReference type="PANTHER" id="PTHR47026">
    <property type="entry name" value="PIGMENTOSA GTPASE REGULATOR-LIKE PROTEIN, PUTATIVE-RELATED"/>
    <property type="match status" value="1"/>
</dbReference>
<dbReference type="Proteomes" id="UP001470230">
    <property type="component" value="Unassembled WGS sequence"/>
</dbReference>
<accession>A0ABR2KLZ6</accession>
<keyword evidence="2" id="KW-1185">Reference proteome</keyword>
<name>A0ABR2KLZ6_9EUKA</name>
<proteinExistence type="predicted"/>
<gene>
    <name evidence="1" type="ORF">M9Y10_029313</name>
</gene>